<organism evidence="2 3">
    <name type="scientific">Schistosoma margrebowiei</name>
    <dbReference type="NCBI Taxonomy" id="48269"/>
    <lineage>
        <taxon>Eukaryota</taxon>
        <taxon>Metazoa</taxon>
        <taxon>Spiralia</taxon>
        <taxon>Lophotrochozoa</taxon>
        <taxon>Platyhelminthes</taxon>
        <taxon>Trematoda</taxon>
        <taxon>Digenea</taxon>
        <taxon>Strigeidida</taxon>
        <taxon>Schistosomatoidea</taxon>
        <taxon>Schistosomatidae</taxon>
        <taxon>Schistosoma</taxon>
    </lineage>
</organism>
<keyword evidence="3" id="KW-1185">Reference proteome</keyword>
<evidence type="ECO:0000256" key="1">
    <source>
        <dbReference type="SAM" id="MobiDB-lite"/>
    </source>
</evidence>
<accession>A0A3P8CIN8</accession>
<evidence type="ECO:0000313" key="2">
    <source>
        <dbReference type="EMBL" id="VDP32431.1"/>
    </source>
</evidence>
<sequence>MELSWIYLHPRIDVHSGTRTQYRSLQTSSRYPRVLTATCLCNEVKFKFIWVRIPRAGSWMHTTEESHNRTKRPSSASRFSIVMV</sequence>
<proteinExistence type="predicted"/>
<reference evidence="2 3" key="1">
    <citation type="submission" date="2018-11" db="EMBL/GenBank/DDBJ databases">
        <authorList>
            <consortium name="Pathogen Informatics"/>
        </authorList>
    </citation>
    <scope>NUCLEOTIDE SEQUENCE [LARGE SCALE GENOMIC DNA]</scope>
    <source>
        <strain evidence="2 3">Zambia</strain>
    </source>
</reference>
<feature type="region of interest" description="Disordered" evidence="1">
    <location>
        <begin position="64"/>
        <end position="84"/>
    </location>
</feature>
<gene>
    <name evidence="2" type="ORF">SMRZ_LOCUS19661</name>
</gene>
<protein>
    <submittedName>
        <fullName evidence="2">Uncharacterized protein</fullName>
    </submittedName>
</protein>
<dbReference type="EMBL" id="UZAI01018037">
    <property type="protein sequence ID" value="VDP32431.1"/>
    <property type="molecule type" value="Genomic_DNA"/>
</dbReference>
<dbReference type="Proteomes" id="UP000277204">
    <property type="component" value="Unassembled WGS sequence"/>
</dbReference>
<name>A0A3P8CIN8_9TREM</name>
<dbReference type="AlphaFoldDB" id="A0A3P8CIN8"/>
<evidence type="ECO:0000313" key="3">
    <source>
        <dbReference type="Proteomes" id="UP000277204"/>
    </source>
</evidence>